<protein>
    <submittedName>
        <fullName evidence="1">Uncharacterized protein</fullName>
    </submittedName>
</protein>
<sequence length="37" mass="4104">MSNLQQIYINSLSKTGQLSTGIGKSVINVISKKKYFN</sequence>
<reference evidence="1" key="1">
    <citation type="journal article" date="2015" name="Proc. Natl. Acad. Sci. U.S.A.">
        <title>Networks of energetic and metabolic interactions define dynamics in microbial communities.</title>
        <authorList>
            <person name="Embree M."/>
            <person name="Liu J.K."/>
            <person name="Al-Bassam M.M."/>
            <person name="Zengler K."/>
        </authorList>
    </citation>
    <scope>NUCLEOTIDE SEQUENCE</scope>
</reference>
<accession>A0A0W8FMU3</accession>
<comment type="caution">
    <text evidence="1">The sequence shown here is derived from an EMBL/GenBank/DDBJ whole genome shotgun (WGS) entry which is preliminary data.</text>
</comment>
<dbReference type="EMBL" id="LNQE01000980">
    <property type="protein sequence ID" value="KUG22188.1"/>
    <property type="molecule type" value="Genomic_DNA"/>
</dbReference>
<dbReference type="AlphaFoldDB" id="A0A0W8FMU3"/>
<gene>
    <name evidence="1" type="ORF">ASZ90_008040</name>
</gene>
<name>A0A0W8FMU3_9ZZZZ</name>
<proteinExistence type="predicted"/>
<organism evidence="1">
    <name type="scientific">hydrocarbon metagenome</name>
    <dbReference type="NCBI Taxonomy" id="938273"/>
    <lineage>
        <taxon>unclassified sequences</taxon>
        <taxon>metagenomes</taxon>
        <taxon>ecological metagenomes</taxon>
    </lineage>
</organism>
<evidence type="ECO:0000313" key="1">
    <source>
        <dbReference type="EMBL" id="KUG22188.1"/>
    </source>
</evidence>